<dbReference type="PANTHER" id="PTHR12151:SF25">
    <property type="entry name" value="LINALOOL DEHYDRATASE_ISOMERASE DOMAIN-CONTAINING PROTEIN"/>
    <property type="match status" value="1"/>
</dbReference>
<dbReference type="Pfam" id="PF02630">
    <property type="entry name" value="SCO1-SenC"/>
    <property type="match status" value="1"/>
</dbReference>
<keyword evidence="3" id="KW-1185">Reference proteome</keyword>
<protein>
    <submittedName>
        <fullName evidence="2">SCO family protein</fullName>
    </submittedName>
</protein>
<dbReference type="InterPro" id="IPR036249">
    <property type="entry name" value="Thioredoxin-like_sf"/>
</dbReference>
<dbReference type="EMBL" id="CP106679">
    <property type="protein sequence ID" value="UXP30881.1"/>
    <property type="molecule type" value="Genomic_DNA"/>
</dbReference>
<dbReference type="Proteomes" id="UP001065174">
    <property type="component" value="Chromosome"/>
</dbReference>
<gene>
    <name evidence="2" type="ORF">N6H18_11010</name>
</gene>
<evidence type="ECO:0000313" key="3">
    <source>
        <dbReference type="Proteomes" id="UP001065174"/>
    </source>
</evidence>
<dbReference type="SUPFAM" id="SSF52833">
    <property type="entry name" value="Thioredoxin-like"/>
    <property type="match status" value="1"/>
</dbReference>
<evidence type="ECO:0000313" key="2">
    <source>
        <dbReference type="EMBL" id="UXP30881.1"/>
    </source>
</evidence>
<sequence>MVSILGMGIYLSCEEPKKLPVLGNPEIISSEIDGKIAFDTVPHQVADFNLLNQDSVWINNDSMAHSIYVADFFFTSCPTICPVMKKQLLRVYDQYIDDPKVKILSHTIDPVYDNVSVLSEYSKSLGVSSDKWMFLTGDQEVIYQLGEKSYMVTAGSDSDAPGGFIHSGAFLLVDRNRRIRGVYDGTMKEQVDLLIKDINTLLNEEFTK</sequence>
<reference evidence="2" key="1">
    <citation type="submission" date="2022-09" db="EMBL/GenBank/DDBJ databases">
        <title>Comparative genomics and taxonomic characterization of three novel marine species of genus Reichenbachiella exhibiting antioxidant and polysaccharide degradation activities.</title>
        <authorList>
            <person name="Muhammad N."/>
            <person name="Lee Y.-J."/>
            <person name="Ko J."/>
            <person name="Kim S.-G."/>
        </authorList>
    </citation>
    <scope>NUCLEOTIDE SEQUENCE</scope>
    <source>
        <strain evidence="2">BKB1-1</strain>
    </source>
</reference>
<accession>A0ABY6CK47</accession>
<dbReference type="PANTHER" id="PTHR12151">
    <property type="entry name" value="ELECTRON TRANSPORT PROTIN SCO1/SENC FAMILY MEMBER"/>
    <property type="match status" value="1"/>
</dbReference>
<proteinExistence type="inferred from homology"/>
<organism evidence="2 3">
    <name type="scientific">Reichenbachiella agarivorans</name>
    <dbReference type="NCBI Taxonomy" id="2979464"/>
    <lineage>
        <taxon>Bacteria</taxon>
        <taxon>Pseudomonadati</taxon>
        <taxon>Bacteroidota</taxon>
        <taxon>Cytophagia</taxon>
        <taxon>Cytophagales</taxon>
        <taxon>Reichenbachiellaceae</taxon>
        <taxon>Reichenbachiella</taxon>
    </lineage>
</organism>
<evidence type="ECO:0000256" key="1">
    <source>
        <dbReference type="ARBA" id="ARBA00010996"/>
    </source>
</evidence>
<dbReference type="CDD" id="cd02968">
    <property type="entry name" value="SCO"/>
    <property type="match status" value="1"/>
</dbReference>
<dbReference type="Gene3D" id="3.40.30.10">
    <property type="entry name" value="Glutaredoxin"/>
    <property type="match status" value="1"/>
</dbReference>
<name>A0ABY6CK47_9BACT</name>
<dbReference type="InterPro" id="IPR003782">
    <property type="entry name" value="SCO1/SenC"/>
</dbReference>
<comment type="similarity">
    <text evidence="1">Belongs to the SCO1/2 family.</text>
</comment>
<dbReference type="RefSeq" id="WP_262308327.1">
    <property type="nucleotide sequence ID" value="NZ_CP106679.1"/>
</dbReference>